<accession>A0AAI8YNU6</accession>
<dbReference type="EMBL" id="CAUWAG010000018">
    <property type="protein sequence ID" value="CAJ2511628.1"/>
    <property type="molecule type" value="Genomic_DNA"/>
</dbReference>
<feature type="region of interest" description="Disordered" evidence="1">
    <location>
        <begin position="1"/>
        <end position="26"/>
    </location>
</feature>
<proteinExistence type="predicted"/>
<dbReference type="AlphaFoldDB" id="A0AAI8YNU6"/>
<dbReference type="Proteomes" id="UP001295740">
    <property type="component" value="Unassembled WGS sequence"/>
</dbReference>
<keyword evidence="3" id="KW-1185">Reference proteome</keyword>
<feature type="region of interest" description="Disordered" evidence="1">
    <location>
        <begin position="47"/>
        <end position="221"/>
    </location>
</feature>
<evidence type="ECO:0000313" key="2">
    <source>
        <dbReference type="EMBL" id="CAJ2511628.1"/>
    </source>
</evidence>
<feature type="compositionally biased region" description="Polar residues" evidence="1">
    <location>
        <begin position="71"/>
        <end position="84"/>
    </location>
</feature>
<evidence type="ECO:0000313" key="3">
    <source>
        <dbReference type="Proteomes" id="UP001295740"/>
    </source>
</evidence>
<protein>
    <submittedName>
        <fullName evidence="2">Uu.00g072530.m01.CDS01</fullName>
    </submittedName>
</protein>
<sequence>MADNHVAGQNEAEVTSKGDTRMAPGSVDEEMKEDGFLPVVVSDLIKPQPNNITRPLHSRQQTPQGELKMNSPLTSAKHPSTPSGTRLAVHIRSSSATPRAPFTQPYRGGTAVLSDRARKPPPPKSQQQQIATMAKKGDKVTDALAFNESRGEGPALQTKKRGRPKGWKPGMSYASSSGDTNAREPKKKKEAAAANGQGQEPKRRGRPPRAPEPSARNQYLRSNPEYQPYKCEWIADGPISPCPAELQNMETLRKHVSFIHGDAHPLICRWPKCAQKDAPVQFATPEEFDEHIEEEHFQWYLWHMGEGYQNEGVGTLERDDAKLPLYLFDKDGRQVTPSVRGQQEENDQQYKERKRRLKKLLIQQNENAVSEDDYLKQAMGISG</sequence>
<comment type="caution">
    <text evidence="2">The sequence shown here is derived from an EMBL/GenBank/DDBJ whole genome shotgun (WGS) entry which is preliminary data.</text>
</comment>
<feature type="compositionally biased region" description="Polar residues" evidence="1">
    <location>
        <begin position="48"/>
        <end position="64"/>
    </location>
</feature>
<organism evidence="2 3">
    <name type="scientific">Anthostomella pinea</name>
    <dbReference type="NCBI Taxonomy" id="933095"/>
    <lineage>
        <taxon>Eukaryota</taxon>
        <taxon>Fungi</taxon>
        <taxon>Dikarya</taxon>
        <taxon>Ascomycota</taxon>
        <taxon>Pezizomycotina</taxon>
        <taxon>Sordariomycetes</taxon>
        <taxon>Xylariomycetidae</taxon>
        <taxon>Xylariales</taxon>
        <taxon>Xylariaceae</taxon>
        <taxon>Anthostomella</taxon>
    </lineage>
</organism>
<evidence type="ECO:0000256" key="1">
    <source>
        <dbReference type="SAM" id="MobiDB-lite"/>
    </source>
</evidence>
<reference evidence="2" key="1">
    <citation type="submission" date="2023-10" db="EMBL/GenBank/DDBJ databases">
        <authorList>
            <person name="Hackl T."/>
        </authorList>
    </citation>
    <scope>NUCLEOTIDE SEQUENCE</scope>
</reference>
<gene>
    <name evidence="2" type="ORF">KHLLAP_LOCUS12096</name>
</gene>
<name>A0AAI8YNU6_9PEZI</name>